<keyword evidence="2" id="KW-1185">Reference proteome</keyword>
<gene>
    <name evidence="1" type="ORF">F383_02667</name>
</gene>
<dbReference type="EMBL" id="KN420989">
    <property type="protein sequence ID" value="KHG22209.1"/>
    <property type="molecule type" value="Genomic_DNA"/>
</dbReference>
<sequence>MDKYMNVYLLQVHMDCLVMKDGYEYDPLICELHEYVKYLLANGYEH</sequence>
<accession>A0A0B0PCS4</accession>
<proteinExistence type="predicted"/>
<name>A0A0B0PCS4_GOSAR</name>
<protein>
    <submittedName>
        <fullName evidence="1">Uncharacterized protein</fullName>
    </submittedName>
</protein>
<reference evidence="2" key="1">
    <citation type="submission" date="2014-09" db="EMBL/GenBank/DDBJ databases">
        <authorList>
            <person name="Mudge J."/>
            <person name="Ramaraj T."/>
            <person name="Lindquist I.E."/>
            <person name="Bharti A.K."/>
            <person name="Sundararajan A."/>
            <person name="Cameron C.T."/>
            <person name="Woodward J.E."/>
            <person name="May G.D."/>
            <person name="Brubaker C."/>
            <person name="Broadhvest J."/>
            <person name="Wilkins T.A."/>
        </authorList>
    </citation>
    <scope>NUCLEOTIDE SEQUENCE</scope>
    <source>
        <strain evidence="2">cv. AKA8401</strain>
    </source>
</reference>
<dbReference type="AlphaFoldDB" id="A0A0B0PCS4"/>
<evidence type="ECO:0000313" key="1">
    <source>
        <dbReference type="EMBL" id="KHG22209.1"/>
    </source>
</evidence>
<dbReference type="Proteomes" id="UP000032142">
    <property type="component" value="Unassembled WGS sequence"/>
</dbReference>
<organism evidence="1 2">
    <name type="scientific">Gossypium arboreum</name>
    <name type="common">Tree cotton</name>
    <name type="synonym">Gossypium nanking</name>
    <dbReference type="NCBI Taxonomy" id="29729"/>
    <lineage>
        <taxon>Eukaryota</taxon>
        <taxon>Viridiplantae</taxon>
        <taxon>Streptophyta</taxon>
        <taxon>Embryophyta</taxon>
        <taxon>Tracheophyta</taxon>
        <taxon>Spermatophyta</taxon>
        <taxon>Magnoliopsida</taxon>
        <taxon>eudicotyledons</taxon>
        <taxon>Gunneridae</taxon>
        <taxon>Pentapetalae</taxon>
        <taxon>rosids</taxon>
        <taxon>malvids</taxon>
        <taxon>Malvales</taxon>
        <taxon>Malvaceae</taxon>
        <taxon>Malvoideae</taxon>
        <taxon>Gossypium</taxon>
    </lineage>
</organism>
<evidence type="ECO:0000313" key="2">
    <source>
        <dbReference type="Proteomes" id="UP000032142"/>
    </source>
</evidence>